<evidence type="ECO:0008006" key="3">
    <source>
        <dbReference type="Google" id="ProtNLM"/>
    </source>
</evidence>
<accession>A0A6L2MS02</accession>
<comment type="caution">
    <text evidence="2">The sequence shown here is derived from an EMBL/GenBank/DDBJ whole genome shotgun (WGS) entry which is preliminary data.</text>
</comment>
<evidence type="ECO:0000313" key="2">
    <source>
        <dbReference type="EMBL" id="GEU75125.1"/>
    </source>
</evidence>
<dbReference type="AlphaFoldDB" id="A0A6L2MS02"/>
<sequence>MKPVTNPRDADAVPRVNIQDFCEEYYEDILPIIMDKKPPHRLDASNVNRPKNKERFCGVGESYDNSHSSYHDRDRSRHMKRGRDSESPLSSISKSDSSDGRHRKLKSKRHKPTDGDDLTMTWMCEEVDPFTLGIRNFKSSRKT</sequence>
<proteinExistence type="predicted"/>
<protein>
    <recommendedName>
        <fullName evidence="3">Reverse transcriptase domain-containing protein</fullName>
    </recommendedName>
</protein>
<dbReference type="EMBL" id="BKCJ010007020">
    <property type="protein sequence ID" value="GEU75125.1"/>
    <property type="molecule type" value="Genomic_DNA"/>
</dbReference>
<evidence type="ECO:0000256" key="1">
    <source>
        <dbReference type="SAM" id="MobiDB-lite"/>
    </source>
</evidence>
<feature type="region of interest" description="Disordered" evidence="1">
    <location>
        <begin position="35"/>
        <end position="118"/>
    </location>
</feature>
<gene>
    <name evidence="2" type="ORF">Tci_047103</name>
</gene>
<name>A0A6L2MS02_TANCI</name>
<organism evidence="2">
    <name type="scientific">Tanacetum cinerariifolium</name>
    <name type="common">Dalmatian daisy</name>
    <name type="synonym">Chrysanthemum cinerariifolium</name>
    <dbReference type="NCBI Taxonomy" id="118510"/>
    <lineage>
        <taxon>Eukaryota</taxon>
        <taxon>Viridiplantae</taxon>
        <taxon>Streptophyta</taxon>
        <taxon>Embryophyta</taxon>
        <taxon>Tracheophyta</taxon>
        <taxon>Spermatophyta</taxon>
        <taxon>Magnoliopsida</taxon>
        <taxon>eudicotyledons</taxon>
        <taxon>Gunneridae</taxon>
        <taxon>Pentapetalae</taxon>
        <taxon>asterids</taxon>
        <taxon>campanulids</taxon>
        <taxon>Asterales</taxon>
        <taxon>Asteraceae</taxon>
        <taxon>Asteroideae</taxon>
        <taxon>Anthemideae</taxon>
        <taxon>Anthemidinae</taxon>
        <taxon>Tanacetum</taxon>
    </lineage>
</organism>
<reference evidence="2" key="1">
    <citation type="journal article" date="2019" name="Sci. Rep.">
        <title>Draft genome of Tanacetum cinerariifolium, the natural source of mosquito coil.</title>
        <authorList>
            <person name="Yamashiro T."/>
            <person name="Shiraishi A."/>
            <person name="Satake H."/>
            <person name="Nakayama K."/>
        </authorList>
    </citation>
    <scope>NUCLEOTIDE SEQUENCE</scope>
</reference>
<feature type="compositionally biased region" description="Basic residues" evidence="1">
    <location>
        <begin position="101"/>
        <end position="111"/>
    </location>
</feature>